<accession>A0ABQ7DLR4</accession>
<dbReference type="EMBL" id="QGKV02000649">
    <property type="protein sequence ID" value="KAF3578290.1"/>
    <property type="molecule type" value="Genomic_DNA"/>
</dbReference>
<dbReference type="Proteomes" id="UP000266723">
    <property type="component" value="Unassembled WGS sequence"/>
</dbReference>
<keyword evidence="2" id="KW-1185">Reference proteome</keyword>
<protein>
    <submittedName>
        <fullName evidence="1">Uncharacterized protein</fullName>
    </submittedName>
</protein>
<comment type="caution">
    <text evidence="1">The sequence shown here is derived from an EMBL/GenBank/DDBJ whole genome shotgun (WGS) entry which is preliminary data.</text>
</comment>
<name>A0ABQ7DLR4_BRACR</name>
<proteinExistence type="predicted"/>
<evidence type="ECO:0000313" key="1">
    <source>
        <dbReference type="EMBL" id="KAF3578290.1"/>
    </source>
</evidence>
<sequence>MVSSSVDQNLRSQVWSKPPGSVLFHRRRSFSESDTALLADLISLQWSVEAMVSLKIDKIFFSVLTSFRTGG</sequence>
<evidence type="ECO:0000313" key="2">
    <source>
        <dbReference type="Proteomes" id="UP000266723"/>
    </source>
</evidence>
<gene>
    <name evidence="1" type="ORF">DY000_02033892</name>
</gene>
<organism evidence="1 2">
    <name type="scientific">Brassica cretica</name>
    <name type="common">Mustard</name>
    <dbReference type="NCBI Taxonomy" id="69181"/>
    <lineage>
        <taxon>Eukaryota</taxon>
        <taxon>Viridiplantae</taxon>
        <taxon>Streptophyta</taxon>
        <taxon>Embryophyta</taxon>
        <taxon>Tracheophyta</taxon>
        <taxon>Spermatophyta</taxon>
        <taxon>Magnoliopsida</taxon>
        <taxon>eudicotyledons</taxon>
        <taxon>Gunneridae</taxon>
        <taxon>Pentapetalae</taxon>
        <taxon>rosids</taxon>
        <taxon>malvids</taxon>
        <taxon>Brassicales</taxon>
        <taxon>Brassicaceae</taxon>
        <taxon>Brassiceae</taxon>
        <taxon>Brassica</taxon>
    </lineage>
</organism>
<reference evidence="1 2" key="1">
    <citation type="journal article" date="2020" name="BMC Genomics">
        <title>Intraspecific diversification of the crop wild relative Brassica cretica Lam. using demographic model selection.</title>
        <authorList>
            <person name="Kioukis A."/>
            <person name="Michalopoulou V.A."/>
            <person name="Briers L."/>
            <person name="Pirintsos S."/>
            <person name="Studholme D.J."/>
            <person name="Pavlidis P."/>
            <person name="Sarris P.F."/>
        </authorList>
    </citation>
    <scope>NUCLEOTIDE SEQUENCE [LARGE SCALE GENOMIC DNA]</scope>
    <source>
        <strain evidence="2">cv. PFS-1207/04</strain>
    </source>
</reference>